<proteinExistence type="predicted"/>
<feature type="compositionally biased region" description="Basic residues" evidence="1">
    <location>
        <begin position="99"/>
        <end position="127"/>
    </location>
</feature>
<reference evidence="2" key="1">
    <citation type="submission" date="2022-08" db="EMBL/GenBank/DDBJ databases">
        <title>Novel sulphate-reducing endosymbionts in the free-living metamonad Anaeramoeba.</title>
        <authorList>
            <person name="Jerlstrom-Hultqvist J."/>
            <person name="Cepicka I."/>
            <person name="Gallot-Lavallee L."/>
            <person name="Salas-Leiva D."/>
            <person name="Curtis B.A."/>
            <person name="Zahonova K."/>
            <person name="Pipaliya S."/>
            <person name="Dacks J."/>
            <person name="Roger A.J."/>
        </authorList>
    </citation>
    <scope>NUCLEOTIDE SEQUENCE</scope>
    <source>
        <strain evidence="2">Busselton2</strain>
    </source>
</reference>
<comment type="caution">
    <text evidence="2">The sequence shown here is derived from an EMBL/GenBank/DDBJ whole genome shotgun (WGS) entry which is preliminary data.</text>
</comment>
<name>A0AAV8A2T0_9EUKA</name>
<accession>A0AAV8A2T0</accession>
<gene>
    <name evidence="2" type="ORF">M0812_00348</name>
</gene>
<evidence type="ECO:0000256" key="1">
    <source>
        <dbReference type="SAM" id="MobiDB-lite"/>
    </source>
</evidence>
<dbReference type="Proteomes" id="UP001146793">
    <property type="component" value="Unassembled WGS sequence"/>
</dbReference>
<dbReference type="EMBL" id="JANTQA010000015">
    <property type="protein sequence ID" value="KAJ3447875.1"/>
    <property type="molecule type" value="Genomic_DNA"/>
</dbReference>
<sequence>MFKRCKQCQKRGFRFLKILQIKTHSRFLYPIIELIPLNVEILCYKCVDQLSRIYQQQLILSQYVTFSFDFYSLSSGRINQQEESSSSESDYLPGNSIKPPKKIKRGQIKRIPQKKQKKKKKKKRKRFMEKERKGKGEGEGKEEGEGEGEGKREREKEREKEKKKQKEKERKEEKERERKRERKR</sequence>
<evidence type="ECO:0000313" key="2">
    <source>
        <dbReference type="EMBL" id="KAJ3447875.1"/>
    </source>
</evidence>
<feature type="region of interest" description="Disordered" evidence="1">
    <location>
        <begin position="82"/>
        <end position="184"/>
    </location>
</feature>
<dbReference type="AlphaFoldDB" id="A0AAV8A2T0"/>
<evidence type="ECO:0000313" key="3">
    <source>
        <dbReference type="Proteomes" id="UP001146793"/>
    </source>
</evidence>
<feature type="compositionally biased region" description="Basic and acidic residues" evidence="1">
    <location>
        <begin position="128"/>
        <end position="178"/>
    </location>
</feature>
<protein>
    <submittedName>
        <fullName evidence="2">Srek1ip1 family member</fullName>
    </submittedName>
</protein>
<organism evidence="2 3">
    <name type="scientific">Anaeramoeba flamelloides</name>
    <dbReference type="NCBI Taxonomy" id="1746091"/>
    <lineage>
        <taxon>Eukaryota</taxon>
        <taxon>Metamonada</taxon>
        <taxon>Anaeramoebidae</taxon>
        <taxon>Anaeramoeba</taxon>
    </lineage>
</organism>